<name>A0ABN9ZCT0_PIPNA</name>
<feature type="compositionally biased region" description="Basic and acidic residues" evidence="1">
    <location>
        <begin position="49"/>
        <end position="59"/>
    </location>
</feature>
<proteinExistence type="predicted"/>
<dbReference type="Proteomes" id="UP001314169">
    <property type="component" value="Chromosome 14"/>
</dbReference>
<reference evidence="2" key="1">
    <citation type="submission" date="2023-12" db="EMBL/GenBank/DDBJ databases">
        <authorList>
            <person name="Brown T."/>
        </authorList>
    </citation>
    <scope>NUCLEOTIDE SEQUENCE</scope>
</reference>
<organism evidence="2 3">
    <name type="scientific">Pipistrellus nathusii</name>
    <name type="common">Nathusius' pipistrelle</name>
    <dbReference type="NCBI Taxonomy" id="59473"/>
    <lineage>
        <taxon>Eukaryota</taxon>
        <taxon>Metazoa</taxon>
        <taxon>Chordata</taxon>
        <taxon>Craniata</taxon>
        <taxon>Vertebrata</taxon>
        <taxon>Euteleostomi</taxon>
        <taxon>Mammalia</taxon>
        <taxon>Eutheria</taxon>
        <taxon>Laurasiatheria</taxon>
        <taxon>Chiroptera</taxon>
        <taxon>Yangochiroptera</taxon>
        <taxon>Vespertilionidae</taxon>
        <taxon>Pipistrellus</taxon>
    </lineage>
</organism>
<feature type="region of interest" description="Disordered" evidence="1">
    <location>
        <begin position="104"/>
        <end position="125"/>
    </location>
</feature>
<evidence type="ECO:0000313" key="3">
    <source>
        <dbReference type="Proteomes" id="UP001314169"/>
    </source>
</evidence>
<protein>
    <submittedName>
        <fullName evidence="2">Uncharacterized protein</fullName>
    </submittedName>
</protein>
<evidence type="ECO:0000313" key="2">
    <source>
        <dbReference type="EMBL" id="CAK6436128.1"/>
    </source>
</evidence>
<evidence type="ECO:0000256" key="1">
    <source>
        <dbReference type="SAM" id="MobiDB-lite"/>
    </source>
</evidence>
<accession>A0ABN9ZCT0</accession>
<feature type="region of interest" description="Disordered" evidence="1">
    <location>
        <begin position="1"/>
        <end position="20"/>
    </location>
</feature>
<dbReference type="EMBL" id="OY882871">
    <property type="protein sequence ID" value="CAK6436128.1"/>
    <property type="molecule type" value="Genomic_DNA"/>
</dbReference>
<gene>
    <name evidence="2" type="ORF">MPIPNATIZW_LOCUS4434</name>
</gene>
<keyword evidence="3" id="KW-1185">Reference proteome</keyword>
<feature type="region of interest" description="Disordered" evidence="1">
    <location>
        <begin position="36"/>
        <end position="64"/>
    </location>
</feature>
<sequence length="125" mass="12883">MGRREGGGGRGRGWGEGNIKPCRRCDLKDTCLQAAPGWEGGSGGAALSRRPETRGETAEPHVCPLGTTLMGSAPPGTGQWEAPVVPWLHIRQGCGPRGLRALPQPRPVPVAGSLSPGVARASSSL</sequence>